<evidence type="ECO:0000259" key="3">
    <source>
        <dbReference type="Pfam" id="PF18426"/>
    </source>
</evidence>
<evidence type="ECO:0008006" key="7">
    <source>
        <dbReference type="Google" id="ProtNLM"/>
    </source>
</evidence>
<feature type="region of interest" description="Disordered" evidence="1">
    <location>
        <begin position="456"/>
        <end position="495"/>
    </location>
</feature>
<dbReference type="PROSITE" id="PS51257">
    <property type="entry name" value="PROKAR_LIPOPROTEIN"/>
    <property type="match status" value="1"/>
</dbReference>
<evidence type="ECO:0000313" key="6">
    <source>
        <dbReference type="Proteomes" id="UP000245820"/>
    </source>
</evidence>
<feature type="domain" description="Tle cognate immunity protein 4 N-terminal" evidence="4">
    <location>
        <begin position="51"/>
        <end position="181"/>
    </location>
</feature>
<name>A0A2S2DFX2_9BURK</name>
<gene>
    <name evidence="5" type="ORF">DIR46_05780</name>
</gene>
<dbReference type="RefSeq" id="WP_109344381.1">
    <property type="nucleotide sequence ID" value="NZ_CP029343.1"/>
</dbReference>
<feature type="signal peptide" evidence="2">
    <location>
        <begin position="1"/>
        <end position="22"/>
    </location>
</feature>
<dbReference type="Pfam" id="PF18443">
    <property type="entry name" value="Tli4_N"/>
    <property type="match status" value="1"/>
</dbReference>
<feature type="domain" description="Tle cognate immunity protein 4 C-terminal" evidence="3">
    <location>
        <begin position="185"/>
        <end position="360"/>
    </location>
</feature>
<keyword evidence="6" id="KW-1185">Reference proteome</keyword>
<dbReference type="EMBL" id="CP029343">
    <property type="protein sequence ID" value="AWL03989.1"/>
    <property type="molecule type" value="Genomic_DNA"/>
</dbReference>
<sequence>MYPTAIRRFILIPLAAASLLLAACDPYQKEWKTPNMTAPTPRLQHMFEKTKTVCFGRFTVDVPVSATVAWGSTDVPLGVTIYRDNVDEVKGLAQKLVDELRSEKAIYLNNIPLLISVDETRQPEGQIVAGYEGFEAMAELKISGFFGLNNDGVIIDARPLKRQKDEVIADIKSMSRRLRQRADDEAPAEPGNCIEHFFLPDKQNPTQDDLMEHIRIGFRLKEFPDAHFSIYVAPSNPHDPEGDSLRTQWKRVKESPTTPEEKLALAKIDFFRESARRIHDWKTGYEVLLRNPDEEHVHSYHDFQAKFTGVPHDPFRPYADIQFQTGVGDNAAGSTKASLTDEEAIAVWDRIISTIRVRATSSNPLKSADTGPRLPLGELAATGRTCPQTGLWEHDGPGTAGDNRRQLIRAGDRMPHVVAMGEPSIWQKLKGQRPSYRAATVWKLVSYDDAPALAHTAGQPTSIVGIPPSDDLSKDAADPRPNGGRGEQTPPNEKG</sequence>
<dbReference type="Proteomes" id="UP000245820">
    <property type="component" value="Chromosome"/>
</dbReference>
<evidence type="ECO:0000259" key="4">
    <source>
        <dbReference type="Pfam" id="PF18443"/>
    </source>
</evidence>
<dbReference type="InterPro" id="IPR041290">
    <property type="entry name" value="Tli4_C"/>
</dbReference>
<proteinExistence type="predicted"/>
<reference evidence="5 6" key="1">
    <citation type="submission" date="2018-05" db="EMBL/GenBank/DDBJ databases">
        <title>Complete genome sequence of Massilia oculi sp. nov. CCUG 43427T (=DSM 26321T), the type strain of M. oculi, and comparison with genome sequences of other Massilia strains.</title>
        <authorList>
            <person name="Zhu B."/>
        </authorList>
    </citation>
    <scope>NUCLEOTIDE SEQUENCE [LARGE SCALE GENOMIC DNA]</scope>
    <source>
        <strain evidence="5 6">CCUG 43427</strain>
    </source>
</reference>
<dbReference type="AlphaFoldDB" id="A0A2S2DFX2"/>
<keyword evidence="2" id="KW-0732">Signal</keyword>
<dbReference type="Pfam" id="PF18426">
    <property type="entry name" value="Tli4_C"/>
    <property type="match status" value="1"/>
</dbReference>
<accession>A0A2S2DFX2</accession>
<protein>
    <recommendedName>
        <fullName evidence="7">Tle cognate immunity protein 4 C-terminal domain-containing protein</fullName>
    </recommendedName>
</protein>
<organism evidence="5 6">
    <name type="scientific">Massilia oculi</name>
    <dbReference type="NCBI Taxonomy" id="945844"/>
    <lineage>
        <taxon>Bacteria</taxon>
        <taxon>Pseudomonadati</taxon>
        <taxon>Pseudomonadota</taxon>
        <taxon>Betaproteobacteria</taxon>
        <taxon>Burkholderiales</taxon>
        <taxon>Oxalobacteraceae</taxon>
        <taxon>Telluria group</taxon>
        <taxon>Massilia</taxon>
    </lineage>
</organism>
<evidence type="ECO:0000256" key="1">
    <source>
        <dbReference type="SAM" id="MobiDB-lite"/>
    </source>
</evidence>
<dbReference type="InterPro" id="IPR040761">
    <property type="entry name" value="Tli4_N"/>
</dbReference>
<evidence type="ECO:0000313" key="5">
    <source>
        <dbReference type="EMBL" id="AWL03989.1"/>
    </source>
</evidence>
<dbReference type="KEGG" id="mtim:DIR46_05780"/>
<evidence type="ECO:0000256" key="2">
    <source>
        <dbReference type="SAM" id="SignalP"/>
    </source>
</evidence>
<dbReference type="OrthoDB" id="8722129at2"/>
<feature type="chain" id="PRO_5015479514" description="Tle cognate immunity protein 4 C-terminal domain-containing protein" evidence="2">
    <location>
        <begin position="23"/>
        <end position="495"/>
    </location>
</feature>